<dbReference type="InterPro" id="IPR006094">
    <property type="entry name" value="Oxid_FAD_bind_N"/>
</dbReference>
<accession>A0ABS4E0Z0</accession>
<dbReference type="InterPro" id="IPR016171">
    <property type="entry name" value="Vanillyl_alc_oxidase_C-sub2"/>
</dbReference>
<keyword evidence="3" id="KW-0285">Flavoprotein</keyword>
<dbReference type="Pfam" id="PF01565">
    <property type="entry name" value="FAD_binding_4"/>
    <property type="match status" value="1"/>
</dbReference>
<dbReference type="InterPro" id="IPR016166">
    <property type="entry name" value="FAD-bd_PCMH"/>
</dbReference>
<evidence type="ECO:0000256" key="4">
    <source>
        <dbReference type="ARBA" id="ARBA00022827"/>
    </source>
</evidence>
<evidence type="ECO:0000313" key="8">
    <source>
        <dbReference type="Proteomes" id="UP000759443"/>
    </source>
</evidence>
<keyword evidence="4" id="KW-0274">FAD</keyword>
<proteinExistence type="inferred from homology"/>
<dbReference type="PANTHER" id="PTHR43716:SF1">
    <property type="entry name" value="D-2-HYDROXYGLUTARATE DEHYDROGENASE, MITOCHONDRIAL"/>
    <property type="match status" value="1"/>
</dbReference>
<dbReference type="InterPro" id="IPR016167">
    <property type="entry name" value="FAD-bd_PCMH_sub1"/>
</dbReference>
<protein>
    <submittedName>
        <fullName evidence="7">FAD/FMN-containing dehydrogenase</fullName>
    </submittedName>
</protein>
<name>A0ABS4E0Z0_9HYPH</name>
<dbReference type="Proteomes" id="UP000759443">
    <property type="component" value="Unassembled WGS sequence"/>
</dbReference>
<dbReference type="InterPro" id="IPR036318">
    <property type="entry name" value="FAD-bd_PCMH-like_sf"/>
</dbReference>
<dbReference type="RefSeq" id="WP_209946427.1">
    <property type="nucleotide sequence ID" value="NZ_JAGGJU010000008.1"/>
</dbReference>
<feature type="domain" description="FAD-binding PCMH-type" evidence="6">
    <location>
        <begin position="39"/>
        <end position="218"/>
    </location>
</feature>
<gene>
    <name evidence="7" type="ORF">J2Z17_003017</name>
</gene>
<dbReference type="SUPFAM" id="SSF55103">
    <property type="entry name" value="FAD-linked oxidases, C-terminal domain"/>
    <property type="match status" value="1"/>
</dbReference>
<dbReference type="InterPro" id="IPR016169">
    <property type="entry name" value="FAD-bd_PCMH_sub2"/>
</dbReference>
<comment type="cofactor">
    <cofactor evidence="1">
        <name>FAD</name>
        <dbReference type="ChEBI" id="CHEBI:57692"/>
    </cofactor>
</comment>
<reference evidence="7 8" key="1">
    <citation type="submission" date="2021-03" db="EMBL/GenBank/DDBJ databases">
        <title>Genomic Encyclopedia of Type Strains, Phase IV (KMG-IV): sequencing the most valuable type-strain genomes for metagenomic binning, comparative biology and taxonomic classification.</title>
        <authorList>
            <person name="Goeker M."/>
        </authorList>
    </citation>
    <scope>NUCLEOTIDE SEQUENCE [LARGE SCALE GENOMIC DNA]</scope>
    <source>
        <strain evidence="7 8">DSM 21600</strain>
    </source>
</reference>
<evidence type="ECO:0000256" key="5">
    <source>
        <dbReference type="ARBA" id="ARBA00023002"/>
    </source>
</evidence>
<dbReference type="Gene3D" id="3.30.465.10">
    <property type="match status" value="1"/>
</dbReference>
<dbReference type="PROSITE" id="PS51387">
    <property type="entry name" value="FAD_PCMH"/>
    <property type="match status" value="1"/>
</dbReference>
<evidence type="ECO:0000256" key="1">
    <source>
        <dbReference type="ARBA" id="ARBA00001974"/>
    </source>
</evidence>
<dbReference type="Gene3D" id="3.30.43.10">
    <property type="entry name" value="Uridine Diphospho-n-acetylenolpyruvylglucosamine Reductase, domain 2"/>
    <property type="match status" value="1"/>
</dbReference>
<dbReference type="InterPro" id="IPR051264">
    <property type="entry name" value="FAD-oxidored/transferase_4"/>
</dbReference>
<evidence type="ECO:0000256" key="3">
    <source>
        <dbReference type="ARBA" id="ARBA00022630"/>
    </source>
</evidence>
<dbReference type="InterPro" id="IPR016164">
    <property type="entry name" value="FAD-linked_Oxase-like_C"/>
</dbReference>
<dbReference type="SUPFAM" id="SSF56176">
    <property type="entry name" value="FAD-binding/transporter-associated domain-like"/>
    <property type="match status" value="1"/>
</dbReference>
<dbReference type="PANTHER" id="PTHR43716">
    <property type="entry name" value="D-2-HYDROXYGLUTARATE DEHYDROGENASE, MITOCHONDRIAL"/>
    <property type="match status" value="1"/>
</dbReference>
<keyword evidence="5" id="KW-0560">Oxidoreductase</keyword>
<dbReference type="Gene3D" id="3.30.70.2740">
    <property type="match status" value="1"/>
</dbReference>
<evidence type="ECO:0000313" key="7">
    <source>
        <dbReference type="EMBL" id="MBP1851569.1"/>
    </source>
</evidence>
<evidence type="ECO:0000256" key="2">
    <source>
        <dbReference type="ARBA" id="ARBA00008000"/>
    </source>
</evidence>
<dbReference type="InterPro" id="IPR004113">
    <property type="entry name" value="FAD-bd_oxidored_4_C"/>
</dbReference>
<keyword evidence="8" id="KW-1185">Reference proteome</keyword>
<dbReference type="Pfam" id="PF02913">
    <property type="entry name" value="FAD-oxidase_C"/>
    <property type="match status" value="1"/>
</dbReference>
<sequence>MTDTLQIALDELAACLGPAGYLSGDDRPMRNRADASVGDPVEPLAVLRPADTAQVAAAMAICARHRLPVTVQGGLTGLCGGATPTAGSLAMSMERMRRIEEVDPVSMTITAEAGATLQSLQQAADAQGLLCPVDLGARGTCAIGGNVATNAGGNRVLRYGMTRQSVLGLEVVLADGTVISSLGKMLKNNAGYDLKQVFIGSEGTLGIVTRVVLALVPKPAWTGLAMVATRDFDAAMACLIEARRSLGPALSAFEVMWPDYWRMVTQNVPGCRDPFEAGHGFYFLVEVGGPDGAREEEAFKAFLQGAFEAGLIEDAVVAQSLADMERLWSIRDASAEIEPVLGDHESFDVSMSPAVLGAFVEDVRATLSKTLPEARAVFFGHAADGNIHVMASAPGGTAAIRHRVEEIVYDRTRWYSGSISAEHGIGSLKRNWLSWSRSKPEIALMRRLKAALDPDGLLNPGKVLPPEVTS</sequence>
<dbReference type="Gene3D" id="3.30.70.2190">
    <property type="match status" value="1"/>
</dbReference>
<dbReference type="Gene3D" id="1.10.45.10">
    <property type="entry name" value="Vanillyl-alcohol Oxidase, Chain A, domain 4"/>
    <property type="match status" value="1"/>
</dbReference>
<organism evidence="7 8">
    <name type="scientific">Rhizobium halophytocola</name>
    <dbReference type="NCBI Taxonomy" id="735519"/>
    <lineage>
        <taxon>Bacteria</taxon>
        <taxon>Pseudomonadati</taxon>
        <taxon>Pseudomonadota</taxon>
        <taxon>Alphaproteobacteria</taxon>
        <taxon>Hyphomicrobiales</taxon>
        <taxon>Rhizobiaceae</taxon>
        <taxon>Rhizobium/Agrobacterium group</taxon>
        <taxon>Rhizobium</taxon>
    </lineage>
</organism>
<comment type="caution">
    <text evidence="7">The sequence shown here is derived from an EMBL/GenBank/DDBJ whole genome shotgun (WGS) entry which is preliminary data.</text>
</comment>
<comment type="similarity">
    <text evidence="2">Belongs to the FAD-binding oxidoreductase/transferase type 4 family.</text>
</comment>
<evidence type="ECO:0000259" key="6">
    <source>
        <dbReference type="PROSITE" id="PS51387"/>
    </source>
</evidence>
<dbReference type="EMBL" id="JAGGJU010000008">
    <property type="protein sequence ID" value="MBP1851569.1"/>
    <property type="molecule type" value="Genomic_DNA"/>
</dbReference>